<sequence>MFNKHSLILRLAIALVLTSLIVGVIAVKYYYRSVYQQEVEKANLAIAQLHMTVSSTASIAAYLQDEDLAIEVISGLLKNDSILAAQIQGTQPLASQGEGDWQQAKTFTLYNPFFANEAVGQMRLLPAWSMIEQRARSIAQSSAQLLVFQTLAVLLTFTILAYFIITKPMARLNTQLKGITPGGDNRLHTPFAHNASEIGEITHSINAMLAQTERLFNQERALRSEVQKLEGRLRLLFEHAASAMILARREGNIILYNASTERLFNRLGIPLEKDLYQLVARTFNEPEKIIRSIRNSLDQHDIATGEYQLCTDCQQDCIWAHILVTRSYGKEQDTYLQIFINDITRHKKMVAELNEAATTDRLTGLFNRLGGEQAAQQRLDNDQDITLMLIDLDGFKPINDVYGHDAGDDILCHVATQLQHHVRKEDVCIRWGGDEFVIILDALEQTPALHLADKLREALSQATRLDNGEQVSVGASIGIATSPGHGTTLQDLVIAADQAMYKVKNQQKNAVAMADI</sequence>
<dbReference type="CDD" id="cd01949">
    <property type="entry name" value="GGDEF"/>
    <property type="match status" value="1"/>
</dbReference>
<dbReference type="InterPro" id="IPR003660">
    <property type="entry name" value="HAMP_dom"/>
</dbReference>
<organism evidence="5 6">
    <name type="scientific">Pseudoalteromonas ruthenica</name>
    <dbReference type="NCBI Taxonomy" id="151081"/>
    <lineage>
        <taxon>Bacteria</taxon>
        <taxon>Pseudomonadati</taxon>
        <taxon>Pseudomonadota</taxon>
        <taxon>Gammaproteobacteria</taxon>
        <taxon>Alteromonadales</taxon>
        <taxon>Pseudoalteromonadaceae</taxon>
        <taxon>Pseudoalteromonas</taxon>
    </lineage>
</organism>
<gene>
    <name evidence="5" type="ORF">CWC05_05670</name>
</gene>
<dbReference type="Gene3D" id="6.10.340.10">
    <property type="match status" value="1"/>
</dbReference>
<dbReference type="SUPFAM" id="SSF55073">
    <property type="entry name" value="Nucleotide cyclase"/>
    <property type="match status" value="1"/>
</dbReference>
<dbReference type="Gene3D" id="3.30.450.20">
    <property type="entry name" value="PAS domain"/>
    <property type="match status" value="1"/>
</dbReference>
<dbReference type="PANTHER" id="PTHR44757:SF2">
    <property type="entry name" value="BIOFILM ARCHITECTURE MAINTENANCE PROTEIN MBAA"/>
    <property type="match status" value="1"/>
</dbReference>
<reference evidence="5 6" key="1">
    <citation type="submission" date="2017-12" db="EMBL/GenBank/DDBJ databases">
        <authorList>
            <person name="Paulsen S."/>
            <person name="Gram L.K."/>
        </authorList>
    </citation>
    <scope>NUCLEOTIDE SEQUENCE [LARGE SCALE GENOMIC DNA]</scope>
    <source>
        <strain evidence="5 6">S2897</strain>
    </source>
</reference>
<dbReference type="CDD" id="cd00130">
    <property type="entry name" value="PAS"/>
    <property type="match status" value="1"/>
</dbReference>
<dbReference type="GO" id="GO:0007165">
    <property type="term" value="P:signal transduction"/>
    <property type="evidence" value="ECO:0007669"/>
    <property type="project" value="InterPro"/>
</dbReference>
<dbReference type="PROSITE" id="PS50887">
    <property type="entry name" value="GGDEF"/>
    <property type="match status" value="1"/>
</dbReference>
<dbReference type="AlphaFoldDB" id="A0A5S3Z6X5"/>
<dbReference type="FunFam" id="3.30.70.270:FF:000001">
    <property type="entry name" value="Diguanylate cyclase domain protein"/>
    <property type="match status" value="1"/>
</dbReference>
<dbReference type="STRING" id="151081.TW72_14795"/>
<keyword evidence="2" id="KW-1133">Transmembrane helix</keyword>
<dbReference type="SMART" id="SM00091">
    <property type="entry name" value="PAS"/>
    <property type="match status" value="1"/>
</dbReference>
<dbReference type="GO" id="GO:0016020">
    <property type="term" value="C:membrane"/>
    <property type="evidence" value="ECO:0007669"/>
    <property type="project" value="InterPro"/>
</dbReference>
<dbReference type="EMBL" id="PNCG01000004">
    <property type="protein sequence ID" value="TMP87781.1"/>
    <property type="molecule type" value="Genomic_DNA"/>
</dbReference>
<dbReference type="InterPro" id="IPR035965">
    <property type="entry name" value="PAS-like_dom_sf"/>
</dbReference>
<dbReference type="InterPro" id="IPR029787">
    <property type="entry name" value="Nucleotide_cyclase"/>
</dbReference>
<comment type="caution">
    <text evidence="5">The sequence shown here is derived from an EMBL/GenBank/DDBJ whole genome shotgun (WGS) entry which is preliminary data.</text>
</comment>
<evidence type="ECO:0000313" key="5">
    <source>
        <dbReference type="EMBL" id="TMP87781.1"/>
    </source>
</evidence>
<dbReference type="RefSeq" id="WP_138547646.1">
    <property type="nucleotide sequence ID" value="NZ_CP023396.1"/>
</dbReference>
<feature type="transmembrane region" description="Helical" evidence="2">
    <location>
        <begin position="146"/>
        <end position="165"/>
    </location>
</feature>
<feature type="domain" description="GGDEF" evidence="4">
    <location>
        <begin position="383"/>
        <end position="516"/>
    </location>
</feature>
<protein>
    <submittedName>
        <fullName evidence="5">GGDEF domain-containing protein</fullName>
    </submittedName>
</protein>
<evidence type="ECO:0000256" key="2">
    <source>
        <dbReference type="SAM" id="Phobius"/>
    </source>
</evidence>
<feature type="transmembrane region" description="Helical" evidence="2">
    <location>
        <begin position="7"/>
        <end position="31"/>
    </location>
</feature>
<dbReference type="SMART" id="SM00304">
    <property type="entry name" value="HAMP"/>
    <property type="match status" value="1"/>
</dbReference>
<accession>A0A5S3Z6X5</accession>
<evidence type="ECO:0000313" key="6">
    <source>
        <dbReference type="Proteomes" id="UP000305874"/>
    </source>
</evidence>
<dbReference type="Proteomes" id="UP000305874">
    <property type="component" value="Unassembled WGS sequence"/>
</dbReference>
<name>A0A5S3Z6X5_9GAMM</name>
<feature type="domain" description="HAMP" evidence="3">
    <location>
        <begin position="163"/>
        <end position="217"/>
    </location>
</feature>
<dbReference type="PANTHER" id="PTHR44757">
    <property type="entry name" value="DIGUANYLATE CYCLASE DGCP"/>
    <property type="match status" value="1"/>
</dbReference>
<proteinExistence type="predicted"/>
<dbReference type="InterPro" id="IPR000160">
    <property type="entry name" value="GGDEF_dom"/>
</dbReference>
<dbReference type="Pfam" id="PF00990">
    <property type="entry name" value="GGDEF"/>
    <property type="match status" value="1"/>
</dbReference>
<dbReference type="NCBIfam" id="TIGR00254">
    <property type="entry name" value="GGDEF"/>
    <property type="match status" value="1"/>
</dbReference>
<evidence type="ECO:0000259" key="4">
    <source>
        <dbReference type="PROSITE" id="PS50887"/>
    </source>
</evidence>
<dbReference type="InterPro" id="IPR043128">
    <property type="entry name" value="Rev_trsase/Diguanyl_cyclase"/>
</dbReference>
<reference evidence="6" key="2">
    <citation type="submission" date="2019-06" db="EMBL/GenBank/DDBJ databases">
        <title>Co-occurence of chitin degradation, pigmentation and bioactivity in marine Pseudoalteromonas.</title>
        <authorList>
            <person name="Sonnenschein E.C."/>
            <person name="Bech P.K."/>
        </authorList>
    </citation>
    <scope>NUCLEOTIDE SEQUENCE [LARGE SCALE GENOMIC DNA]</scope>
    <source>
        <strain evidence="6">S2897</strain>
    </source>
</reference>
<comment type="cofactor">
    <cofactor evidence="1">
        <name>Mg(2+)</name>
        <dbReference type="ChEBI" id="CHEBI:18420"/>
    </cofactor>
</comment>
<keyword evidence="2" id="KW-0472">Membrane</keyword>
<dbReference type="InterPro" id="IPR052155">
    <property type="entry name" value="Biofilm_reg_signaling"/>
</dbReference>
<keyword evidence="2" id="KW-0812">Transmembrane</keyword>
<evidence type="ECO:0000256" key="1">
    <source>
        <dbReference type="ARBA" id="ARBA00001946"/>
    </source>
</evidence>
<dbReference type="PROSITE" id="PS50885">
    <property type="entry name" value="HAMP"/>
    <property type="match status" value="1"/>
</dbReference>
<dbReference type="GO" id="GO:0003824">
    <property type="term" value="F:catalytic activity"/>
    <property type="evidence" value="ECO:0007669"/>
    <property type="project" value="UniProtKB-ARBA"/>
</dbReference>
<evidence type="ECO:0000259" key="3">
    <source>
        <dbReference type="PROSITE" id="PS50885"/>
    </source>
</evidence>
<dbReference type="InterPro" id="IPR000014">
    <property type="entry name" value="PAS"/>
</dbReference>
<dbReference type="SMART" id="SM00267">
    <property type="entry name" value="GGDEF"/>
    <property type="match status" value="1"/>
</dbReference>
<dbReference type="SUPFAM" id="SSF55785">
    <property type="entry name" value="PYP-like sensor domain (PAS domain)"/>
    <property type="match status" value="1"/>
</dbReference>
<dbReference type="Gene3D" id="3.30.70.270">
    <property type="match status" value="1"/>
</dbReference>